<proteinExistence type="predicted"/>
<feature type="transmembrane region" description="Helical" evidence="2">
    <location>
        <begin position="290"/>
        <end position="309"/>
    </location>
</feature>
<protein>
    <submittedName>
        <fullName evidence="3">LPXTG cell wall anchor domain-containing protein</fullName>
    </submittedName>
</protein>
<keyword evidence="2" id="KW-0472">Membrane</keyword>
<evidence type="ECO:0000313" key="3">
    <source>
        <dbReference type="EMBL" id="UQX88399.1"/>
    </source>
</evidence>
<keyword evidence="4" id="KW-1185">Reference proteome</keyword>
<evidence type="ECO:0000313" key="4">
    <source>
        <dbReference type="Proteomes" id="UP001056336"/>
    </source>
</evidence>
<feature type="compositionally biased region" description="Polar residues" evidence="1">
    <location>
        <begin position="222"/>
        <end position="234"/>
    </location>
</feature>
<keyword evidence="2" id="KW-0812">Transmembrane</keyword>
<sequence length="317" mass="31469">MPVRFTLAVLRRAVLLGSLALISGLALLGAPALDLGSRAAADSLPYTDPVAKGVIGLCGVDGKPLTAGNIHDKPFVWRAVSSVPAGNSLGGSGRVATLLAFQPRPNTVSAQWNGDTLTATSSYTNPAAPMAQATKIDFTLADFLNEYPAMVDGLIELRMYFGARGVGTDTSSYPATDIRITGDTWSVVRGGAVDCGSGSATSSELAALGKDKVGGTPAPRQPVSTSPRSSTGGTAFTAPVTAPAGSAGSGSAAVGRAGAGSSSAPASAAPAANTAATSARSASSTGTGTAWLVAGGLLVLAVAGGLWWLRRRGPRSA</sequence>
<keyword evidence="2" id="KW-1133">Transmembrane helix</keyword>
<accession>A0ABY4QXT8</accession>
<reference evidence="3" key="2">
    <citation type="submission" date="2022-05" db="EMBL/GenBank/DDBJ databases">
        <authorList>
            <person name="Kim J.-S."/>
            <person name="Lee K."/>
            <person name="Suh M."/>
            <person name="Eom M."/>
            <person name="Kim J.-S."/>
            <person name="Kim D.-S."/>
            <person name="Ko S.-H."/>
            <person name="Shin Y."/>
            <person name="Lee J.-S."/>
        </authorList>
    </citation>
    <scope>NUCLEOTIDE SEQUENCE</scope>
    <source>
        <strain evidence="3">N237</strain>
    </source>
</reference>
<gene>
    <name evidence="3" type="ORF">M6D93_19275</name>
</gene>
<dbReference type="RefSeq" id="WP_249771857.1">
    <property type="nucleotide sequence ID" value="NZ_CP097332.1"/>
</dbReference>
<feature type="region of interest" description="Disordered" evidence="1">
    <location>
        <begin position="208"/>
        <end position="268"/>
    </location>
</feature>
<evidence type="ECO:0000256" key="1">
    <source>
        <dbReference type="SAM" id="MobiDB-lite"/>
    </source>
</evidence>
<reference evidence="3" key="1">
    <citation type="journal article" date="2018" name="Int. J. Syst. Evol. Microbiol.">
        <title>Jatrophihabitans telluris sp. nov., isolated from sediment soil of lava forest wetlands and the emended description of the genus Jatrophihabitans.</title>
        <authorList>
            <person name="Lee K.C."/>
            <person name="Suh M.K."/>
            <person name="Eom M.K."/>
            <person name="Kim K.K."/>
            <person name="Kim J.S."/>
            <person name="Kim D.S."/>
            <person name="Ko S.H."/>
            <person name="Shin Y.K."/>
            <person name="Lee J.S."/>
        </authorList>
    </citation>
    <scope>NUCLEOTIDE SEQUENCE</scope>
    <source>
        <strain evidence="3">N237</strain>
    </source>
</reference>
<dbReference type="EMBL" id="CP097332">
    <property type="protein sequence ID" value="UQX88399.1"/>
    <property type="molecule type" value="Genomic_DNA"/>
</dbReference>
<feature type="compositionally biased region" description="Low complexity" evidence="1">
    <location>
        <begin position="237"/>
        <end position="268"/>
    </location>
</feature>
<dbReference type="Proteomes" id="UP001056336">
    <property type="component" value="Chromosome"/>
</dbReference>
<name>A0ABY4QXT8_9ACTN</name>
<dbReference type="NCBIfam" id="TIGR01167">
    <property type="entry name" value="LPXTG_anchor"/>
    <property type="match status" value="1"/>
</dbReference>
<organism evidence="3 4">
    <name type="scientific">Jatrophihabitans telluris</name>
    <dbReference type="NCBI Taxonomy" id="2038343"/>
    <lineage>
        <taxon>Bacteria</taxon>
        <taxon>Bacillati</taxon>
        <taxon>Actinomycetota</taxon>
        <taxon>Actinomycetes</taxon>
        <taxon>Jatrophihabitantales</taxon>
        <taxon>Jatrophihabitantaceae</taxon>
        <taxon>Jatrophihabitans</taxon>
    </lineage>
</organism>
<evidence type="ECO:0000256" key="2">
    <source>
        <dbReference type="SAM" id="Phobius"/>
    </source>
</evidence>